<comment type="cofactor">
    <cofactor evidence="1 7">
        <name>(R)-lipoate</name>
        <dbReference type="ChEBI" id="CHEBI:83088"/>
    </cofactor>
</comment>
<dbReference type="PROSITE" id="PS51826">
    <property type="entry name" value="PSBD"/>
    <property type="match status" value="1"/>
</dbReference>
<proteinExistence type="inferred from homology"/>
<dbReference type="GO" id="GO:0005737">
    <property type="term" value="C:cytoplasm"/>
    <property type="evidence" value="ECO:0007669"/>
    <property type="project" value="TreeGrafter"/>
</dbReference>
<keyword evidence="4 7" id="KW-0808">Transferase</keyword>
<evidence type="ECO:0000256" key="1">
    <source>
        <dbReference type="ARBA" id="ARBA00001938"/>
    </source>
</evidence>
<keyword evidence="6 7" id="KW-0012">Acyltransferase</keyword>
<comment type="caution">
    <text evidence="10">The sequence shown here is derived from an EMBL/GenBank/DDBJ whole genome shotgun (WGS) entry which is preliminary data.</text>
</comment>
<dbReference type="Gene3D" id="3.30.559.10">
    <property type="entry name" value="Chloramphenicol acetyltransferase-like domain"/>
    <property type="match status" value="1"/>
</dbReference>
<gene>
    <name evidence="10" type="ORF">NYP16_11150</name>
</gene>
<keyword evidence="11" id="KW-1185">Reference proteome</keyword>
<dbReference type="PANTHER" id="PTHR43178:SF5">
    <property type="entry name" value="LIPOAMIDE ACYLTRANSFERASE COMPONENT OF BRANCHED-CHAIN ALPHA-KETO ACID DEHYDROGENASE COMPLEX, MITOCHONDRIAL"/>
    <property type="match status" value="1"/>
</dbReference>
<dbReference type="GO" id="GO:0016407">
    <property type="term" value="F:acetyltransferase activity"/>
    <property type="evidence" value="ECO:0007669"/>
    <property type="project" value="TreeGrafter"/>
</dbReference>
<dbReference type="InterPro" id="IPR011053">
    <property type="entry name" value="Single_hybrid_motif"/>
</dbReference>
<evidence type="ECO:0000256" key="7">
    <source>
        <dbReference type="RuleBase" id="RU003423"/>
    </source>
</evidence>
<keyword evidence="5 7" id="KW-0450">Lipoyl</keyword>
<sequence length="407" mass="43754">MTTLTRIDVKAPEGQDEGTRSRVARWLKQPGDQVTIHEPLVELETDKVAMEVSAPASGILGDILVAEGTDVDPGTLLARIDSGAVAAPAKAETHAAATDKPIAAQAERSQKLSPLVRRLLSLHDLDPAAIEGTGIGGRLRRDDVLGYVKGRETPTAKAAPKAIAKPPLARSAGTSFVPHDNMRQRIAAHMVESLLHTAPHVTSVFEADFSRIIAHRKRHKDTFAQQGVKLTLTAYFVAACCDAIAAVPTVNSRYHDDGLELFHDANIGVGTALEDKGLIVPVIQRAQTLNLLGIAGQLQALTDKARTGKLEPQDVRGGTFTISNHGVSGSLLATPIIINQPQSAILGIGKLEKRLTVVTQDGQDSIQIRQKAYVTLTIDHRVLDGYQTNSFLTRLVEVIESWPEDKL</sequence>
<evidence type="ECO:0000313" key="11">
    <source>
        <dbReference type="Proteomes" id="UP001141619"/>
    </source>
</evidence>
<organism evidence="10 11">
    <name type="scientific">Govanella unica</name>
    <dbReference type="NCBI Taxonomy" id="2975056"/>
    <lineage>
        <taxon>Bacteria</taxon>
        <taxon>Pseudomonadati</taxon>
        <taxon>Pseudomonadota</taxon>
        <taxon>Alphaproteobacteria</taxon>
        <taxon>Emcibacterales</taxon>
        <taxon>Govanellaceae</taxon>
        <taxon>Govanella</taxon>
    </lineage>
</organism>
<dbReference type="Proteomes" id="UP001141619">
    <property type="component" value="Unassembled WGS sequence"/>
</dbReference>
<dbReference type="Gene3D" id="2.40.50.100">
    <property type="match status" value="1"/>
</dbReference>
<dbReference type="SUPFAM" id="SSF51230">
    <property type="entry name" value="Single hybrid motif"/>
    <property type="match status" value="1"/>
</dbReference>
<feature type="domain" description="Peripheral subunit-binding (PSBD)" evidence="9">
    <location>
        <begin position="111"/>
        <end position="148"/>
    </location>
</feature>
<reference evidence="10" key="2">
    <citation type="journal article" date="2023" name="Syst. Appl. Microbiol.">
        <title>Govania unica gen. nov., sp. nov., a rare biosphere bacterium that represents a novel family in the class Alphaproteobacteria.</title>
        <authorList>
            <person name="Vandamme P."/>
            <person name="Peeters C."/>
            <person name="Hettiarachchi A."/>
            <person name="Cnockaert M."/>
            <person name="Carlier A."/>
        </authorList>
    </citation>
    <scope>NUCLEOTIDE SEQUENCE</scope>
    <source>
        <strain evidence="10">LMG 31809</strain>
    </source>
</reference>
<dbReference type="SUPFAM" id="SSF47005">
    <property type="entry name" value="Peripheral subunit-binding domain of 2-oxo acid dehydrogenase complex"/>
    <property type="match status" value="1"/>
</dbReference>
<dbReference type="PROSITE" id="PS50968">
    <property type="entry name" value="BIOTINYL_LIPOYL"/>
    <property type="match status" value="1"/>
</dbReference>
<evidence type="ECO:0000256" key="3">
    <source>
        <dbReference type="ARBA" id="ARBA00011484"/>
    </source>
</evidence>
<evidence type="ECO:0000256" key="5">
    <source>
        <dbReference type="ARBA" id="ARBA00022823"/>
    </source>
</evidence>
<comment type="similarity">
    <text evidence="2 7">Belongs to the 2-oxoacid dehydrogenase family.</text>
</comment>
<dbReference type="Pfam" id="PF02817">
    <property type="entry name" value="E3_binding"/>
    <property type="match status" value="1"/>
</dbReference>
<evidence type="ECO:0000256" key="2">
    <source>
        <dbReference type="ARBA" id="ARBA00007317"/>
    </source>
</evidence>
<dbReference type="InterPro" id="IPR003016">
    <property type="entry name" value="2-oxoA_DH_lipoyl-BS"/>
</dbReference>
<dbReference type="InterPro" id="IPR023213">
    <property type="entry name" value="CAT-like_dom_sf"/>
</dbReference>
<reference evidence="10" key="1">
    <citation type="submission" date="2022-08" db="EMBL/GenBank/DDBJ databases">
        <authorList>
            <person name="Vandamme P."/>
            <person name="Hettiarachchi A."/>
            <person name="Peeters C."/>
            <person name="Cnockaert M."/>
            <person name="Carlier A."/>
        </authorList>
    </citation>
    <scope>NUCLEOTIDE SEQUENCE</scope>
    <source>
        <strain evidence="10">LMG 31809</strain>
    </source>
</reference>
<dbReference type="Pfam" id="PF00364">
    <property type="entry name" value="Biotin_lipoyl"/>
    <property type="match status" value="1"/>
</dbReference>
<name>A0A9X3Z7S8_9PROT</name>
<dbReference type="InterPro" id="IPR000089">
    <property type="entry name" value="Biotin_lipoyl"/>
</dbReference>
<dbReference type="Pfam" id="PF00198">
    <property type="entry name" value="2-oxoacid_dh"/>
    <property type="match status" value="1"/>
</dbReference>
<evidence type="ECO:0000259" key="8">
    <source>
        <dbReference type="PROSITE" id="PS50968"/>
    </source>
</evidence>
<dbReference type="PANTHER" id="PTHR43178">
    <property type="entry name" value="DIHYDROLIPOAMIDE ACETYLTRANSFERASE COMPONENT OF PYRUVATE DEHYDROGENASE COMPLEX"/>
    <property type="match status" value="1"/>
</dbReference>
<dbReference type="InterPro" id="IPR001078">
    <property type="entry name" value="2-oxoacid_DH_actylTfrase"/>
</dbReference>
<dbReference type="InterPro" id="IPR036625">
    <property type="entry name" value="E3-bd_dom_sf"/>
</dbReference>
<dbReference type="Gene3D" id="4.10.320.10">
    <property type="entry name" value="E3-binding domain"/>
    <property type="match status" value="1"/>
</dbReference>
<dbReference type="AlphaFoldDB" id="A0A9X3Z7S8"/>
<protein>
    <recommendedName>
        <fullName evidence="7">Dihydrolipoamide acetyltransferase component of pyruvate dehydrogenase complex</fullName>
        <ecNumber evidence="7">2.3.1.-</ecNumber>
    </recommendedName>
</protein>
<evidence type="ECO:0000259" key="9">
    <source>
        <dbReference type="PROSITE" id="PS51826"/>
    </source>
</evidence>
<dbReference type="EMBL" id="JANWOI010000004">
    <property type="protein sequence ID" value="MDA5194507.1"/>
    <property type="molecule type" value="Genomic_DNA"/>
</dbReference>
<dbReference type="PROSITE" id="PS00189">
    <property type="entry name" value="LIPOYL"/>
    <property type="match status" value="1"/>
</dbReference>
<dbReference type="EC" id="2.3.1.-" evidence="7"/>
<dbReference type="InterPro" id="IPR004167">
    <property type="entry name" value="PSBD"/>
</dbReference>
<dbReference type="SUPFAM" id="SSF52777">
    <property type="entry name" value="CoA-dependent acyltransferases"/>
    <property type="match status" value="1"/>
</dbReference>
<dbReference type="GO" id="GO:0031405">
    <property type="term" value="F:lipoic acid binding"/>
    <property type="evidence" value="ECO:0007669"/>
    <property type="project" value="TreeGrafter"/>
</dbReference>
<dbReference type="InterPro" id="IPR050743">
    <property type="entry name" value="2-oxoacid_DH_E2_comp"/>
</dbReference>
<dbReference type="RefSeq" id="WP_274944212.1">
    <property type="nucleotide sequence ID" value="NZ_JANWOI010000004.1"/>
</dbReference>
<comment type="subunit">
    <text evidence="3">Forms a 24-polypeptide structural core with octahedral symmetry.</text>
</comment>
<accession>A0A9X3Z7S8</accession>
<feature type="domain" description="Lipoyl-binding" evidence="8">
    <location>
        <begin position="6"/>
        <end position="81"/>
    </location>
</feature>
<dbReference type="CDD" id="cd06849">
    <property type="entry name" value="lipoyl_domain"/>
    <property type="match status" value="1"/>
</dbReference>
<evidence type="ECO:0000313" key="10">
    <source>
        <dbReference type="EMBL" id="MDA5194507.1"/>
    </source>
</evidence>
<evidence type="ECO:0000256" key="6">
    <source>
        <dbReference type="ARBA" id="ARBA00023315"/>
    </source>
</evidence>
<evidence type="ECO:0000256" key="4">
    <source>
        <dbReference type="ARBA" id="ARBA00022679"/>
    </source>
</evidence>